<organism evidence="10 11">
    <name type="scientific">Seminavis robusta</name>
    <dbReference type="NCBI Taxonomy" id="568900"/>
    <lineage>
        <taxon>Eukaryota</taxon>
        <taxon>Sar</taxon>
        <taxon>Stramenopiles</taxon>
        <taxon>Ochrophyta</taxon>
        <taxon>Bacillariophyta</taxon>
        <taxon>Bacillariophyceae</taxon>
        <taxon>Bacillariophycidae</taxon>
        <taxon>Naviculales</taxon>
        <taxon>Naviculaceae</taxon>
        <taxon>Seminavis</taxon>
    </lineage>
</organism>
<dbReference type="PRINTS" id="PR00109">
    <property type="entry name" value="TYRKINASE"/>
</dbReference>
<gene>
    <name evidence="10" type="ORF">SEMRO_1717_G293260.1</name>
</gene>
<keyword evidence="1" id="KW-0723">Serine/threonine-protein kinase</keyword>
<accession>A0A9N8EVY6</accession>
<dbReference type="PANTHER" id="PTHR44329:SF288">
    <property type="entry name" value="MITOGEN-ACTIVATED PROTEIN KINASE KINASE KINASE 20"/>
    <property type="match status" value="1"/>
</dbReference>
<comment type="caution">
    <text evidence="10">The sequence shown here is derived from an EMBL/GenBank/DDBJ whole genome shotgun (WGS) entry which is preliminary data.</text>
</comment>
<dbReference type="InterPro" id="IPR028081">
    <property type="entry name" value="Leu-bd"/>
</dbReference>
<dbReference type="Gene3D" id="1.10.510.10">
    <property type="entry name" value="Transferase(Phosphotransferase) domain 1"/>
    <property type="match status" value="1"/>
</dbReference>
<feature type="domain" description="Protein kinase" evidence="9">
    <location>
        <begin position="540"/>
        <end position="853"/>
    </location>
</feature>
<dbReference type="EMBL" id="CAICTM010001715">
    <property type="protein sequence ID" value="CAB9525725.1"/>
    <property type="molecule type" value="Genomic_DNA"/>
</dbReference>
<dbReference type="SMART" id="SM00220">
    <property type="entry name" value="S_TKc"/>
    <property type="match status" value="1"/>
</dbReference>
<keyword evidence="6 7" id="KW-0067">ATP-binding</keyword>
<dbReference type="InterPro" id="IPR017441">
    <property type="entry name" value="Protein_kinase_ATP_BS"/>
</dbReference>
<evidence type="ECO:0000259" key="9">
    <source>
        <dbReference type="PROSITE" id="PS50011"/>
    </source>
</evidence>
<evidence type="ECO:0000256" key="5">
    <source>
        <dbReference type="ARBA" id="ARBA00022777"/>
    </source>
</evidence>
<dbReference type="PROSITE" id="PS51257">
    <property type="entry name" value="PROKAR_LIPOPROTEIN"/>
    <property type="match status" value="1"/>
</dbReference>
<dbReference type="PROSITE" id="PS00107">
    <property type="entry name" value="PROTEIN_KINASE_ATP"/>
    <property type="match status" value="1"/>
</dbReference>
<dbReference type="InterPro" id="IPR001245">
    <property type="entry name" value="Ser-Thr/Tyr_kinase_cat_dom"/>
</dbReference>
<dbReference type="InterPro" id="IPR008271">
    <property type="entry name" value="Ser/Thr_kinase_AS"/>
</dbReference>
<dbReference type="GO" id="GO:0005524">
    <property type="term" value="F:ATP binding"/>
    <property type="evidence" value="ECO:0007669"/>
    <property type="project" value="UniProtKB-UniRule"/>
</dbReference>
<keyword evidence="2" id="KW-0808">Transferase</keyword>
<evidence type="ECO:0000256" key="7">
    <source>
        <dbReference type="PROSITE-ProRule" id="PRU10141"/>
    </source>
</evidence>
<evidence type="ECO:0000256" key="6">
    <source>
        <dbReference type="ARBA" id="ARBA00022840"/>
    </source>
</evidence>
<feature type="binding site" evidence="7">
    <location>
        <position position="567"/>
    </location>
    <ligand>
        <name>ATP</name>
        <dbReference type="ChEBI" id="CHEBI:30616"/>
    </ligand>
</feature>
<evidence type="ECO:0000313" key="10">
    <source>
        <dbReference type="EMBL" id="CAB9525725.1"/>
    </source>
</evidence>
<evidence type="ECO:0000313" key="11">
    <source>
        <dbReference type="Proteomes" id="UP001153069"/>
    </source>
</evidence>
<dbReference type="Proteomes" id="UP001153069">
    <property type="component" value="Unassembled WGS sequence"/>
</dbReference>
<keyword evidence="11" id="KW-1185">Reference proteome</keyword>
<evidence type="ECO:0000256" key="1">
    <source>
        <dbReference type="ARBA" id="ARBA00022527"/>
    </source>
</evidence>
<reference evidence="10" key="1">
    <citation type="submission" date="2020-06" db="EMBL/GenBank/DDBJ databases">
        <authorList>
            <consortium name="Plant Systems Biology data submission"/>
        </authorList>
    </citation>
    <scope>NUCLEOTIDE SEQUENCE</scope>
    <source>
        <strain evidence="10">D6</strain>
    </source>
</reference>
<dbReference type="Gene3D" id="3.40.50.2300">
    <property type="match status" value="2"/>
</dbReference>
<dbReference type="OrthoDB" id="48356at2759"/>
<dbReference type="GO" id="GO:0004674">
    <property type="term" value="F:protein serine/threonine kinase activity"/>
    <property type="evidence" value="ECO:0007669"/>
    <property type="project" value="UniProtKB-KW"/>
</dbReference>
<protein>
    <submittedName>
        <fullName evidence="10">Activated protein kinase catalytic subunit alpha-1</fullName>
    </submittedName>
</protein>
<dbReference type="SUPFAM" id="SSF53822">
    <property type="entry name" value="Periplasmic binding protein-like I"/>
    <property type="match status" value="1"/>
</dbReference>
<feature type="region of interest" description="Disordered" evidence="8">
    <location>
        <begin position="590"/>
        <end position="624"/>
    </location>
</feature>
<feature type="compositionally biased region" description="Basic and acidic residues" evidence="8">
    <location>
        <begin position="593"/>
        <end position="607"/>
    </location>
</feature>
<dbReference type="Pfam" id="PF07714">
    <property type="entry name" value="PK_Tyr_Ser-Thr"/>
    <property type="match status" value="1"/>
</dbReference>
<keyword evidence="5 10" id="KW-0418">Kinase</keyword>
<dbReference type="InterPro" id="IPR011009">
    <property type="entry name" value="Kinase-like_dom_sf"/>
</dbReference>
<dbReference type="AlphaFoldDB" id="A0A9N8EVY6"/>
<keyword evidence="3" id="KW-0732">Signal</keyword>
<name>A0A9N8EVY6_9STRA</name>
<dbReference type="Gene3D" id="3.30.200.20">
    <property type="entry name" value="Phosphorylase Kinase, domain 1"/>
    <property type="match status" value="1"/>
</dbReference>
<dbReference type="PANTHER" id="PTHR44329">
    <property type="entry name" value="SERINE/THREONINE-PROTEIN KINASE TNNI3K-RELATED"/>
    <property type="match status" value="1"/>
</dbReference>
<dbReference type="Pfam" id="PF13458">
    <property type="entry name" value="Peripla_BP_6"/>
    <property type="match status" value="1"/>
</dbReference>
<evidence type="ECO:0000256" key="3">
    <source>
        <dbReference type="ARBA" id="ARBA00022729"/>
    </source>
</evidence>
<keyword evidence="4 7" id="KW-0547">Nucleotide-binding</keyword>
<evidence type="ECO:0000256" key="2">
    <source>
        <dbReference type="ARBA" id="ARBA00022679"/>
    </source>
</evidence>
<dbReference type="InterPro" id="IPR051681">
    <property type="entry name" value="Ser/Thr_Kinases-Pseudokinases"/>
</dbReference>
<evidence type="ECO:0000256" key="8">
    <source>
        <dbReference type="SAM" id="MobiDB-lite"/>
    </source>
</evidence>
<proteinExistence type="predicted"/>
<sequence length="917" mass="101366">MKRPLTTTRSSLCFFAATAIVGFFSCTTEAATVYVNWGGVDSSYFHDEQEQPCQYEGSIVLSHPMSIDYEDTHYVLGSLMLKAAQMTVDEINMFPRCGVSVGDQNYSIALQTYGDQSDQNKTQRIGQTIATDNHTDILLAGYSSFLTSILTPIAQHHQKLCITGGSSRTSVHANKTYVFGLNPPSGSYLEYVFQAASAKGAKTVAYLQEESTDPCAGVERLAQQYNMQVVSATNIPELASLESYIWVAKEMAALDPDLMITCVRTRYGEWNQAMRHVNWTPKAQAYTYVGGTDEFEREIGPVDLPYIMAVGGWDSALPPVPDAATGWTPKDFDRLFEQAAFRRPQYQQVQQSAVISILAQAIEQVGAFKGQNATDQIRDVLADGYFPTVYGNVSFDENGQNAAPFLLLQYDENATMHILLPETHHHTSFEMVYPLPTWVNRDCVGLSPCIGQGGVCTVNGSCACPPHLVTKPDLVGPHAACDEPTISSSVAAAQVGSHVYVLSALIPILLACLVGGLVYRHFQLKNDSVWQVKKRELKFDDPPRIIGRGTFGVVLLAEYRGTSVAIKRVLPSKQKSSGLMKVASKNTVGDQNKSWDVESGDGMKKSTDSGSGSSRSSGLLSGFRTKRSNTSIGKLKADFYKEMRTISRLRHPCITTIMGAVVGLSEEPMLVMEYLNHGSLKDLLANETMFIDGEMLLSILRDISQGCRFLHGAKPPIIHGDLKAQNVLVDQKFRAKVCDFGLSKRTRSGVTGTPFFMAPELLNRSSLNNAATDVYGFGMIVYETYSRKDPYEDDDEDFHEILRQIVDPIINKRPPVPYDCPPQVASLMFDCMVANPEERPTFEELDKRLHRIEVSALKSLDETRHSIDAKNSGRTSVSLFDLFPQHVAEALRDGMPVQPEHKDSVTIFFSVMFCRLN</sequence>
<dbReference type="SUPFAM" id="SSF56112">
    <property type="entry name" value="Protein kinase-like (PK-like)"/>
    <property type="match status" value="1"/>
</dbReference>
<evidence type="ECO:0000256" key="4">
    <source>
        <dbReference type="ARBA" id="ARBA00022741"/>
    </source>
</evidence>
<dbReference type="InterPro" id="IPR028082">
    <property type="entry name" value="Peripla_BP_I"/>
</dbReference>
<feature type="compositionally biased region" description="Low complexity" evidence="8">
    <location>
        <begin position="608"/>
        <end position="623"/>
    </location>
</feature>
<dbReference type="InterPro" id="IPR000719">
    <property type="entry name" value="Prot_kinase_dom"/>
</dbReference>
<dbReference type="PROSITE" id="PS00108">
    <property type="entry name" value="PROTEIN_KINASE_ST"/>
    <property type="match status" value="1"/>
</dbReference>
<dbReference type="PROSITE" id="PS50011">
    <property type="entry name" value="PROTEIN_KINASE_DOM"/>
    <property type="match status" value="1"/>
</dbReference>